<dbReference type="Proteomes" id="UP000472260">
    <property type="component" value="Unassembled WGS sequence"/>
</dbReference>
<dbReference type="Ensembl" id="ENSSANT00000086913.1">
    <property type="protein sequence ID" value="ENSSANP00000081785.1"/>
    <property type="gene ID" value="ENSSANG00000040625.1"/>
</dbReference>
<sequence>AVHRSPVLPFRSAVGVHTLALLLMELQPGADGPQILTADALYQLGRVEEAYRLLLNIEHTAPRPPILARLAILQLHRGFLYDAYQLLKKLINSGDTSCLWPLLSVTSLQDRALLEKHCHTASKRILCGQQAESAIREAVAYLSIAIMTSGNEAIDSLLERARCYALLGQWKTAIFDFTAILKEHPDHVQALCGRGFTYLMLNQQKECTLDILVALQRGAEEVTQSMLSLKDKARKLVSEWLAQHCRSSLSETLSANPVPCREELLQEAFMIGGALMNTDCREPRWYLLYIDILLAKGEVNAAGTHLKQVFGQEPRDATAKARWGVVKAWQQNYKVAANYLSVVAEKEPATLDFLITLLQLVQRKPYPGPQCRWQRGEKGLGRGPLPQRQLSCCVPTKSLAYFSQALDLHEEQALLCVEAGLGTQRLAEMFLRFVLQNYGQQKLEKAWLLTETGLKVDSSHVELRRLRARIKREVSGPCTVH</sequence>
<proteinExistence type="predicted"/>
<evidence type="ECO:0000313" key="2">
    <source>
        <dbReference type="Ensembl" id="ENSSANP00000081785.1"/>
    </source>
</evidence>
<keyword evidence="1" id="KW-0732">Signal</keyword>
<evidence type="ECO:0000313" key="3">
    <source>
        <dbReference type="Proteomes" id="UP000472260"/>
    </source>
</evidence>
<reference evidence="2" key="1">
    <citation type="submission" date="2025-08" db="UniProtKB">
        <authorList>
            <consortium name="Ensembl"/>
        </authorList>
    </citation>
    <scope>IDENTIFICATION</scope>
</reference>
<dbReference type="Pfam" id="PF13174">
    <property type="entry name" value="TPR_6"/>
    <property type="match status" value="1"/>
</dbReference>
<dbReference type="InterPro" id="IPR011990">
    <property type="entry name" value="TPR-like_helical_dom_sf"/>
</dbReference>
<dbReference type="PANTHER" id="PTHR44874">
    <property type="entry name" value="TETRATRICOPEPTIDE REPEAT PROTEIN 34"/>
    <property type="match status" value="1"/>
</dbReference>
<dbReference type="AlphaFoldDB" id="A0A671RE97"/>
<keyword evidence="3" id="KW-1185">Reference proteome</keyword>
<dbReference type="SUPFAM" id="SSF48452">
    <property type="entry name" value="TPR-like"/>
    <property type="match status" value="1"/>
</dbReference>
<name>A0A671RE97_9TELE</name>
<reference evidence="2" key="2">
    <citation type="submission" date="2025-09" db="UniProtKB">
        <authorList>
            <consortium name="Ensembl"/>
        </authorList>
    </citation>
    <scope>IDENTIFICATION</scope>
</reference>
<dbReference type="InterPro" id="IPR042161">
    <property type="entry name" value="TTC34"/>
</dbReference>
<evidence type="ECO:0000256" key="1">
    <source>
        <dbReference type="SAM" id="SignalP"/>
    </source>
</evidence>
<dbReference type="Gene3D" id="1.25.40.10">
    <property type="entry name" value="Tetratricopeptide repeat domain"/>
    <property type="match status" value="2"/>
</dbReference>
<organism evidence="2 3">
    <name type="scientific">Sinocyclocheilus anshuiensis</name>
    <dbReference type="NCBI Taxonomy" id="1608454"/>
    <lineage>
        <taxon>Eukaryota</taxon>
        <taxon>Metazoa</taxon>
        <taxon>Chordata</taxon>
        <taxon>Craniata</taxon>
        <taxon>Vertebrata</taxon>
        <taxon>Euteleostomi</taxon>
        <taxon>Actinopterygii</taxon>
        <taxon>Neopterygii</taxon>
        <taxon>Teleostei</taxon>
        <taxon>Ostariophysi</taxon>
        <taxon>Cypriniformes</taxon>
        <taxon>Cyprinidae</taxon>
        <taxon>Cyprininae</taxon>
        <taxon>Sinocyclocheilus</taxon>
    </lineage>
</organism>
<dbReference type="PANTHER" id="PTHR44874:SF1">
    <property type="entry name" value="TETRATRICOPEPTIDE REPEAT PROTEIN 34"/>
    <property type="match status" value="1"/>
</dbReference>
<dbReference type="InterPro" id="IPR019734">
    <property type="entry name" value="TPR_rpt"/>
</dbReference>
<protein>
    <submittedName>
        <fullName evidence="2">Tetratricopeptide repeat domain 34</fullName>
    </submittedName>
</protein>
<feature type="chain" id="PRO_5025543011" evidence="1">
    <location>
        <begin position="33"/>
        <end position="481"/>
    </location>
</feature>
<feature type="signal peptide" evidence="1">
    <location>
        <begin position="1"/>
        <end position="32"/>
    </location>
</feature>
<accession>A0A671RE97</accession>